<evidence type="ECO:0000313" key="4">
    <source>
        <dbReference type="Proteomes" id="UP000476176"/>
    </source>
</evidence>
<dbReference type="EMBL" id="QXFX01008980">
    <property type="protein sequence ID" value="KAE9055072.1"/>
    <property type="molecule type" value="Genomic_DNA"/>
</dbReference>
<evidence type="ECO:0000313" key="2">
    <source>
        <dbReference type="EMBL" id="KAE9055072.1"/>
    </source>
</evidence>
<dbReference type="AlphaFoldDB" id="A0A6G0MAS9"/>
<gene>
    <name evidence="3" type="ORF">PF004_g31429</name>
    <name evidence="2" type="ORF">PF010_g32287</name>
</gene>
<feature type="compositionally biased region" description="Polar residues" evidence="1">
    <location>
        <begin position="61"/>
        <end position="72"/>
    </location>
</feature>
<dbReference type="Proteomes" id="UP000476176">
    <property type="component" value="Unassembled WGS sequence"/>
</dbReference>
<feature type="region of interest" description="Disordered" evidence="1">
    <location>
        <begin position="1"/>
        <end position="109"/>
    </location>
</feature>
<feature type="compositionally biased region" description="Polar residues" evidence="1">
    <location>
        <begin position="86"/>
        <end position="98"/>
    </location>
</feature>
<reference evidence="4 5" key="1">
    <citation type="submission" date="2018-09" db="EMBL/GenBank/DDBJ databases">
        <title>Genomic investigation of the strawberry pathogen Phytophthora fragariae indicates pathogenicity is determined by transcriptional variation in three key races.</title>
        <authorList>
            <person name="Adams T.M."/>
            <person name="Armitage A.D."/>
            <person name="Sobczyk M.K."/>
            <person name="Bates H.J."/>
            <person name="Dunwell J.M."/>
            <person name="Nellist C.F."/>
            <person name="Harrison R.J."/>
        </authorList>
    </citation>
    <scope>NUCLEOTIDE SEQUENCE [LARGE SCALE GENOMIC DNA]</scope>
    <source>
        <strain evidence="3 4">BC-23</strain>
        <strain evidence="2 5">ONT-3</strain>
    </source>
</reference>
<sequence>MIESSIAEATLHSDSDAEDNSEDELDSVDASGPEDLMAAFDQAAEESQSLLNRMPPAPIDTSPSNNTAQPSPNEMPLAPDRMPLTPTDTPPITNSAPLTPQAVSQAAAPALVATSRAAQTQLKRNATSTGVLSQTAQRRRRIDAAIDKASNEMTTDNSSEFSSTIVAKMFMMEERQAARDAEYQRQKEEREREQVEREEKRAAEREMREQQSQQLMLMLMTKLMGVRNNN</sequence>
<name>A0A6G0MAS9_9STRA</name>
<evidence type="ECO:0000313" key="5">
    <source>
        <dbReference type="Proteomes" id="UP000488956"/>
    </source>
</evidence>
<evidence type="ECO:0000256" key="1">
    <source>
        <dbReference type="SAM" id="MobiDB-lite"/>
    </source>
</evidence>
<feature type="compositionally biased region" description="Low complexity" evidence="1">
    <location>
        <begin position="99"/>
        <end position="109"/>
    </location>
</feature>
<dbReference type="EMBL" id="QXGC01007816">
    <property type="protein sequence ID" value="KAE9159734.1"/>
    <property type="molecule type" value="Genomic_DNA"/>
</dbReference>
<feature type="compositionally biased region" description="Acidic residues" evidence="1">
    <location>
        <begin position="16"/>
        <end position="27"/>
    </location>
</feature>
<dbReference type="Proteomes" id="UP000488956">
    <property type="component" value="Unassembled WGS sequence"/>
</dbReference>
<feature type="compositionally biased region" description="Basic and acidic residues" evidence="1">
    <location>
        <begin position="177"/>
        <end position="209"/>
    </location>
</feature>
<proteinExistence type="predicted"/>
<organism evidence="3 4">
    <name type="scientific">Phytophthora fragariae</name>
    <dbReference type="NCBI Taxonomy" id="53985"/>
    <lineage>
        <taxon>Eukaryota</taxon>
        <taxon>Sar</taxon>
        <taxon>Stramenopiles</taxon>
        <taxon>Oomycota</taxon>
        <taxon>Peronosporomycetes</taxon>
        <taxon>Peronosporales</taxon>
        <taxon>Peronosporaceae</taxon>
        <taxon>Phytophthora</taxon>
    </lineage>
</organism>
<feature type="region of interest" description="Disordered" evidence="1">
    <location>
        <begin position="177"/>
        <end position="212"/>
    </location>
</feature>
<accession>A0A6G0MAS9</accession>
<protein>
    <submittedName>
        <fullName evidence="3">Uncharacterized protein</fullName>
    </submittedName>
</protein>
<comment type="caution">
    <text evidence="3">The sequence shown here is derived from an EMBL/GenBank/DDBJ whole genome shotgun (WGS) entry which is preliminary data.</text>
</comment>
<evidence type="ECO:0000313" key="3">
    <source>
        <dbReference type="EMBL" id="KAE9159734.1"/>
    </source>
</evidence>